<dbReference type="EMBL" id="DS268585">
    <property type="protein sequence ID" value="EFO91941.1"/>
    <property type="molecule type" value="Genomic_DNA"/>
</dbReference>
<dbReference type="Proteomes" id="UP000008281">
    <property type="component" value="Unassembled WGS sequence"/>
</dbReference>
<dbReference type="GO" id="GO:0044666">
    <property type="term" value="C:MLL3/4 complex"/>
    <property type="evidence" value="ECO:0007669"/>
    <property type="project" value="TreeGrafter"/>
</dbReference>
<comment type="similarity">
    <text evidence="3">Belongs to the UTX family.</text>
</comment>
<dbReference type="HOGENOM" id="CLU_1662433_0_0_1"/>
<dbReference type="OrthoDB" id="418911at2759"/>
<organism evidence="5">
    <name type="scientific">Caenorhabditis remanei</name>
    <name type="common">Caenorhabditis vulgaris</name>
    <dbReference type="NCBI Taxonomy" id="31234"/>
    <lineage>
        <taxon>Eukaryota</taxon>
        <taxon>Metazoa</taxon>
        <taxon>Ecdysozoa</taxon>
        <taxon>Nematoda</taxon>
        <taxon>Chromadorea</taxon>
        <taxon>Rhabditida</taxon>
        <taxon>Rhabditina</taxon>
        <taxon>Rhabditomorpha</taxon>
        <taxon>Rhabditoidea</taxon>
        <taxon>Rhabditidae</taxon>
        <taxon>Peloderinae</taxon>
        <taxon>Caenorhabditis</taxon>
    </lineage>
</organism>
<dbReference type="STRING" id="31234.E3NBH4"/>
<reference evidence="4" key="1">
    <citation type="submission" date="2007-07" db="EMBL/GenBank/DDBJ databases">
        <title>PCAP assembly of the Caenorhabditis remanei genome.</title>
        <authorList>
            <consortium name="The Caenorhabditis remanei Sequencing Consortium"/>
            <person name="Wilson R.K."/>
        </authorList>
    </citation>
    <scope>NUCLEOTIDE SEQUENCE [LARGE SCALE GENOMIC DNA]</scope>
    <source>
        <strain evidence="4">PB4641</strain>
    </source>
</reference>
<dbReference type="GO" id="GO:0031490">
    <property type="term" value="F:chromatin DNA binding"/>
    <property type="evidence" value="ECO:0007669"/>
    <property type="project" value="TreeGrafter"/>
</dbReference>
<evidence type="ECO:0000256" key="3">
    <source>
        <dbReference type="ARBA" id="ARBA00034483"/>
    </source>
</evidence>
<dbReference type="AlphaFoldDB" id="E3NBH4"/>
<comment type="subcellular location">
    <subcellularLocation>
        <location evidence="1">Nucleus</location>
    </subcellularLocation>
</comment>
<keyword evidence="5" id="KW-1185">Reference proteome</keyword>
<name>E3NBH4_CAERE</name>
<evidence type="ECO:0000256" key="2">
    <source>
        <dbReference type="ARBA" id="ARBA00023242"/>
    </source>
</evidence>
<evidence type="ECO:0000313" key="5">
    <source>
        <dbReference type="Proteomes" id="UP000008281"/>
    </source>
</evidence>
<evidence type="ECO:0000256" key="1">
    <source>
        <dbReference type="ARBA" id="ARBA00004123"/>
    </source>
</evidence>
<dbReference type="GO" id="GO:0010468">
    <property type="term" value="P:regulation of gene expression"/>
    <property type="evidence" value="ECO:0007669"/>
    <property type="project" value="TreeGrafter"/>
</dbReference>
<dbReference type="PANTHER" id="PTHR14017:SF14">
    <property type="entry name" value="JMJC DOMAIN-CONTAINING PROTEIN"/>
    <property type="match status" value="1"/>
</dbReference>
<evidence type="ECO:0000313" key="4">
    <source>
        <dbReference type="EMBL" id="EFO91941.1"/>
    </source>
</evidence>
<dbReference type="GO" id="GO:0071558">
    <property type="term" value="F:histone H3K27me2/H3K27me3 demethylase activity"/>
    <property type="evidence" value="ECO:0007669"/>
    <property type="project" value="TreeGrafter"/>
</dbReference>
<dbReference type="Gene3D" id="2.60.120.650">
    <property type="entry name" value="Cupin"/>
    <property type="match status" value="1"/>
</dbReference>
<sequence length="159" mass="18378">MMKLVKDNISGVNEVQCYIKSPESRTPAHQENQLVASANGYCVNAAWNVAEMCLVQLAAVAYSHDNNVELQYGTLLPIYDVLLEIAQLGGHPELKKLAKRLLIRYVCFSFEFLWCKLAFFRPLARANWEWNYCEDVQGKTSVYYRKTREDLEKIFDNCK</sequence>
<dbReference type="GO" id="GO:0000978">
    <property type="term" value="F:RNA polymerase II cis-regulatory region sequence-specific DNA binding"/>
    <property type="evidence" value="ECO:0007669"/>
    <property type="project" value="TreeGrafter"/>
</dbReference>
<proteinExistence type="inferred from homology"/>
<dbReference type="PANTHER" id="PTHR14017">
    <property type="entry name" value="LYSINE-SPECIFIC DEMETHYLASE"/>
    <property type="match status" value="1"/>
</dbReference>
<dbReference type="InParanoid" id="E3NBH4"/>
<protein>
    <submittedName>
        <fullName evidence="4">Uncharacterized protein</fullName>
    </submittedName>
</protein>
<keyword evidence="2" id="KW-0539">Nucleus</keyword>
<accession>E3NBH4</accession>
<dbReference type="InterPro" id="IPR051630">
    <property type="entry name" value="Corepressor-Demethylase"/>
</dbReference>
<gene>
    <name evidence="4" type="ORF">CRE_11441</name>
</gene>